<comment type="caution">
    <text evidence="1">The sequence shown here is derived from an EMBL/GenBank/DDBJ whole genome shotgun (WGS) entry which is preliminary data.</text>
</comment>
<evidence type="ECO:0000313" key="2">
    <source>
        <dbReference type="Proteomes" id="UP000093000"/>
    </source>
</evidence>
<dbReference type="EMBL" id="LUGH01000568">
    <property type="protein sequence ID" value="OBZ84016.1"/>
    <property type="molecule type" value="Genomic_DNA"/>
</dbReference>
<proteinExistence type="predicted"/>
<keyword evidence="2" id="KW-1185">Reference proteome</keyword>
<reference evidence="1 2" key="1">
    <citation type="submission" date="2016-03" db="EMBL/GenBank/DDBJ databases">
        <title>Choanephora cucurbitarum.</title>
        <authorList>
            <person name="Min B."/>
            <person name="Park H."/>
            <person name="Park J.-H."/>
            <person name="Shin H.-D."/>
            <person name="Choi I.-G."/>
        </authorList>
    </citation>
    <scope>NUCLEOTIDE SEQUENCE [LARGE SCALE GENOMIC DNA]</scope>
    <source>
        <strain evidence="1 2">KUS-F28377</strain>
    </source>
</reference>
<evidence type="ECO:0000313" key="1">
    <source>
        <dbReference type="EMBL" id="OBZ84016.1"/>
    </source>
</evidence>
<name>A0A1C7N5W0_9FUNG</name>
<organism evidence="1 2">
    <name type="scientific">Choanephora cucurbitarum</name>
    <dbReference type="NCBI Taxonomy" id="101091"/>
    <lineage>
        <taxon>Eukaryota</taxon>
        <taxon>Fungi</taxon>
        <taxon>Fungi incertae sedis</taxon>
        <taxon>Mucoromycota</taxon>
        <taxon>Mucoromycotina</taxon>
        <taxon>Mucoromycetes</taxon>
        <taxon>Mucorales</taxon>
        <taxon>Mucorineae</taxon>
        <taxon>Choanephoraceae</taxon>
        <taxon>Choanephoroideae</taxon>
        <taxon>Choanephora</taxon>
    </lineage>
</organism>
<gene>
    <name evidence="1" type="ORF">A0J61_07933</name>
</gene>
<dbReference type="AlphaFoldDB" id="A0A1C7N5W0"/>
<dbReference type="InParanoid" id="A0A1C7N5W0"/>
<dbReference type="Proteomes" id="UP000093000">
    <property type="component" value="Unassembled WGS sequence"/>
</dbReference>
<sequence length="145" mass="16466">MAKSKSAIQLLRQGSLKKHRSSANLKSSTIPCFEPKHLVFSSLKAQSHLTCENCSLWQVEAKLVARIQLKQDNKYTSRFDEHEEKGEEGLKKNLICLQTEDKTIATVTNIVDTTMKETSEGKLEGSIINPFIQVLLKRNMFFDSH</sequence>
<protein>
    <submittedName>
        <fullName evidence="1">Uncharacterized protein</fullName>
    </submittedName>
</protein>
<accession>A0A1C7N5W0</accession>